<proteinExistence type="predicted"/>
<evidence type="ECO:0000256" key="1">
    <source>
        <dbReference type="SAM" id="Coils"/>
    </source>
</evidence>
<keyword evidence="2" id="KW-1133">Transmembrane helix</keyword>
<reference evidence="3 5" key="1">
    <citation type="submission" date="2015-11" db="EMBL/GenBank/DDBJ databases">
        <title>Genomic analysis of 38 Legionella species identifies large and diverse effector repertoires.</title>
        <authorList>
            <person name="Burstein D."/>
            <person name="Amaro F."/>
            <person name="Zusman T."/>
            <person name="Lifshitz Z."/>
            <person name="Cohen O."/>
            <person name="Gilbert J.A."/>
            <person name="Pupko T."/>
            <person name="Shuman H.A."/>
            <person name="Segal G."/>
        </authorList>
    </citation>
    <scope>NUCLEOTIDE SEQUENCE [LARGE SCALE GENOMIC DNA]</scope>
    <source>
        <strain evidence="3 5">ATCC 43877</strain>
    </source>
</reference>
<dbReference type="EMBL" id="LNYN01000020">
    <property type="protein sequence ID" value="KTD34341.1"/>
    <property type="molecule type" value="Genomic_DNA"/>
</dbReference>
<feature type="transmembrane region" description="Helical" evidence="2">
    <location>
        <begin position="343"/>
        <end position="361"/>
    </location>
</feature>
<dbReference type="AlphaFoldDB" id="A0A378K389"/>
<protein>
    <submittedName>
        <fullName evidence="4">Uncharacterized protein</fullName>
    </submittedName>
</protein>
<evidence type="ECO:0000313" key="3">
    <source>
        <dbReference type="EMBL" id="KTD34341.1"/>
    </source>
</evidence>
<evidence type="ECO:0000313" key="4">
    <source>
        <dbReference type="EMBL" id="STX64058.1"/>
    </source>
</evidence>
<dbReference type="Proteomes" id="UP000254040">
    <property type="component" value="Unassembled WGS sequence"/>
</dbReference>
<reference evidence="4 6" key="2">
    <citation type="submission" date="2018-06" db="EMBL/GenBank/DDBJ databases">
        <authorList>
            <consortium name="Pathogen Informatics"/>
            <person name="Doyle S."/>
        </authorList>
    </citation>
    <scope>NUCLEOTIDE SEQUENCE [LARGE SCALE GENOMIC DNA]</scope>
    <source>
        <strain evidence="4 6">NCTC12239</strain>
    </source>
</reference>
<dbReference type="Proteomes" id="UP000054985">
    <property type="component" value="Unassembled WGS sequence"/>
</dbReference>
<evidence type="ECO:0000313" key="6">
    <source>
        <dbReference type="Proteomes" id="UP000254040"/>
    </source>
</evidence>
<keyword evidence="5" id="KW-1185">Reference proteome</keyword>
<dbReference type="OrthoDB" id="5654305at2"/>
<evidence type="ECO:0000256" key="2">
    <source>
        <dbReference type="SAM" id="Phobius"/>
    </source>
</evidence>
<dbReference type="EMBL" id="UGOG01000001">
    <property type="protein sequence ID" value="STX64058.1"/>
    <property type="molecule type" value="Genomic_DNA"/>
</dbReference>
<keyword evidence="2" id="KW-0812">Transmembrane</keyword>
<gene>
    <name evidence="3" type="ORF">Lmor_1738</name>
    <name evidence="4" type="ORF">NCTC12239_03019</name>
</gene>
<keyword evidence="2" id="KW-0472">Membrane</keyword>
<organism evidence="4 6">
    <name type="scientific">Legionella moravica</name>
    <dbReference type="NCBI Taxonomy" id="39962"/>
    <lineage>
        <taxon>Bacteria</taxon>
        <taxon>Pseudomonadati</taxon>
        <taxon>Pseudomonadota</taxon>
        <taxon>Gammaproteobacteria</taxon>
        <taxon>Legionellales</taxon>
        <taxon>Legionellaceae</taxon>
        <taxon>Legionella</taxon>
    </lineage>
</organism>
<feature type="transmembrane region" description="Helical" evidence="2">
    <location>
        <begin position="314"/>
        <end position="337"/>
    </location>
</feature>
<name>A0A378K389_9GAMM</name>
<sequence>MMLSPLRFKNAQSFYDFLNRLHHSDLIKLVTNNGKIICPSVSQLASKFIQANDNNIYFRDDIQSFLEQASADEINSTSVRFFDAQNREISLAQIKSDLTLMNELQWSKEPVLLMQRMNSIFYSSTPMPSLGSRKDVLKAKLMYWNEQFRGTVQAAKSHLEFILDLSSISKSLMTITGDEIITVPAPYQGADLITPLVKDLLKITAIEEIKLKSKLVTEIQQSTNQQKNSELTGWVSELDVNIANVKAVQHYLLQILTEQREKIQKAKNKFHQLVQHDGNGDAIVKKIAYLKEKINEQVQALNRLESNYKTLKPLAVFAAVAGLPILAITGVIIVSGLLLPTMYFGAALAFISLALITFAFITQTRLATNKITDGLTQLQKGIEATFDNTLDQKRTELKQFKRQVSTLELDVQFVSDFGKAEESLNWSLGNITLQISDIEKDLLEIELVEKLDEAQSKKKSSAKLFTTDAGDVTLFSRSLPLPERQHIHDHQLRRSNSTDGLSM</sequence>
<dbReference type="RefSeq" id="WP_028382790.1">
    <property type="nucleotide sequence ID" value="NZ_CAAAJG010000012.1"/>
</dbReference>
<evidence type="ECO:0000313" key="5">
    <source>
        <dbReference type="Proteomes" id="UP000054985"/>
    </source>
</evidence>
<feature type="coiled-coil region" evidence="1">
    <location>
        <begin position="256"/>
        <end position="307"/>
    </location>
</feature>
<keyword evidence="1" id="KW-0175">Coiled coil</keyword>
<accession>A0A378K389</accession>